<organism evidence="5 6">
    <name type="scientific">Dyella acidisoli</name>
    <dbReference type="NCBI Taxonomy" id="1867834"/>
    <lineage>
        <taxon>Bacteria</taxon>
        <taxon>Pseudomonadati</taxon>
        <taxon>Pseudomonadota</taxon>
        <taxon>Gammaproteobacteria</taxon>
        <taxon>Lysobacterales</taxon>
        <taxon>Rhodanobacteraceae</taxon>
        <taxon>Dyella</taxon>
    </lineage>
</organism>
<evidence type="ECO:0000313" key="5">
    <source>
        <dbReference type="EMBL" id="GLQ95276.1"/>
    </source>
</evidence>
<evidence type="ECO:0000256" key="1">
    <source>
        <dbReference type="ARBA" id="ARBA00004370"/>
    </source>
</evidence>
<gene>
    <name evidence="5" type="ORF">GCM10007901_42310</name>
</gene>
<keyword evidence="3" id="KW-0732">Signal</keyword>
<reference evidence="6" key="1">
    <citation type="journal article" date="2019" name="Int. J. Syst. Evol. Microbiol.">
        <title>The Global Catalogue of Microorganisms (GCM) 10K type strain sequencing project: providing services to taxonomists for standard genome sequencing and annotation.</title>
        <authorList>
            <consortium name="The Broad Institute Genomics Platform"/>
            <consortium name="The Broad Institute Genome Sequencing Center for Infectious Disease"/>
            <person name="Wu L."/>
            <person name="Ma J."/>
        </authorList>
    </citation>
    <scope>NUCLEOTIDE SEQUENCE [LARGE SCALE GENOMIC DNA]</scope>
    <source>
        <strain evidence="6">NBRC 111980</strain>
    </source>
</reference>
<keyword evidence="6" id="KW-1185">Reference proteome</keyword>
<name>A0ABQ5XTR3_9GAMM</name>
<feature type="chain" id="PRO_5046652149" description="Glycine zipper 2TM domain-containing protein" evidence="3">
    <location>
        <begin position="22"/>
        <end position="165"/>
    </location>
</feature>
<dbReference type="Proteomes" id="UP001156670">
    <property type="component" value="Unassembled WGS sequence"/>
</dbReference>
<feature type="signal peptide" evidence="3">
    <location>
        <begin position="1"/>
        <end position="21"/>
    </location>
</feature>
<dbReference type="PANTHER" id="PTHR35603">
    <property type="match status" value="1"/>
</dbReference>
<evidence type="ECO:0000259" key="4">
    <source>
        <dbReference type="Pfam" id="PF05433"/>
    </source>
</evidence>
<accession>A0ABQ5XTR3</accession>
<evidence type="ECO:0000313" key="6">
    <source>
        <dbReference type="Proteomes" id="UP001156670"/>
    </source>
</evidence>
<dbReference type="InterPro" id="IPR051407">
    <property type="entry name" value="Bact_OM_lipoprot/Surf_antigen"/>
</dbReference>
<dbReference type="PANTHER" id="PTHR35603:SF2">
    <property type="entry name" value="OUTER MEMBRANE LIPOPROTEIN"/>
    <property type="match status" value="1"/>
</dbReference>
<feature type="domain" description="Glycine zipper 2TM" evidence="4">
    <location>
        <begin position="73"/>
        <end position="114"/>
    </location>
</feature>
<keyword evidence="2" id="KW-0472">Membrane</keyword>
<proteinExistence type="predicted"/>
<protein>
    <recommendedName>
        <fullName evidence="4">Glycine zipper 2TM domain-containing protein</fullName>
    </recommendedName>
</protein>
<evidence type="ECO:0000256" key="2">
    <source>
        <dbReference type="ARBA" id="ARBA00023136"/>
    </source>
</evidence>
<dbReference type="PROSITE" id="PS51257">
    <property type="entry name" value="PROKAR_LIPOPROTEIN"/>
    <property type="match status" value="1"/>
</dbReference>
<comment type="subcellular location">
    <subcellularLocation>
        <location evidence="1">Membrane</location>
    </subcellularLocation>
</comment>
<dbReference type="InterPro" id="IPR008816">
    <property type="entry name" value="Gly_zipper_2TM_dom"/>
</dbReference>
<evidence type="ECO:0000256" key="3">
    <source>
        <dbReference type="SAM" id="SignalP"/>
    </source>
</evidence>
<sequence>MHIKTQEVVVKSKLFNFGAVAAVLIAIAGLSGCQTQPTTYQTSYSNPGCQNCGVVQQVQQIYIQQQGSNNSGLGTVIGAVAGGLLGSTVGHGRGNTAAIVGGAVIGGVVGNKVGQANSQPAGTTPAWQIVVRMDNGQYATVTQGPNPGVRPGDYVVISNNQVYPR</sequence>
<dbReference type="EMBL" id="BSOB01000061">
    <property type="protein sequence ID" value="GLQ95276.1"/>
    <property type="molecule type" value="Genomic_DNA"/>
</dbReference>
<comment type="caution">
    <text evidence="5">The sequence shown here is derived from an EMBL/GenBank/DDBJ whole genome shotgun (WGS) entry which is preliminary data.</text>
</comment>
<dbReference type="Pfam" id="PF05433">
    <property type="entry name" value="Rick_17kDa_Anti"/>
    <property type="match status" value="1"/>
</dbReference>